<dbReference type="Proteomes" id="UP001274321">
    <property type="component" value="Unassembled WGS sequence"/>
</dbReference>
<evidence type="ECO:0000313" key="1">
    <source>
        <dbReference type="EMBL" id="MDX6807063.1"/>
    </source>
</evidence>
<sequence>MIVDLQSYVPVLRLKLGEYLAVTELDAPVAQRVLPHFVLPSTKERDPEKGRLLTKAEIIQENARRVGKHWPLRPCIVDPRFVRFDDVEQTCAGLLELFQATAYAHVNALPTFSLEDLEGPMSGAASTVIQNLAHGLALRVTLRALGDPGLTTRLHRILLKIGLKPQNCILILDLAGADLDDPLTVGEWVADNYQSIMEVGLWERVVVEATNYPERNPAAQGSTSRTPRHEWTMWKAAVGEDPILRQNLIFGDFGADSAKFNFKKHSAPAIRHYRYSTPEDFLVVRGKTGETIAEAMPRLAREIIDSGSFAGQDFSRADRELWDVAQGHHGPGNASIWRKINMGHHLARVVSDIGSLRGYEIRALTTRTTQIQSDLFIARS</sequence>
<gene>
    <name evidence="1" type="ORF">SCD90_13405</name>
</gene>
<dbReference type="EMBL" id="JAXAFJ010000008">
    <property type="protein sequence ID" value="MDX6807063.1"/>
    <property type="molecule type" value="Genomic_DNA"/>
</dbReference>
<protein>
    <submittedName>
        <fullName evidence="1">Beta family protein</fullName>
    </submittedName>
</protein>
<proteinExistence type="predicted"/>
<comment type="caution">
    <text evidence="1">The sequence shown here is derived from an EMBL/GenBank/DDBJ whole genome shotgun (WGS) entry which is preliminary data.</text>
</comment>
<keyword evidence="2" id="KW-1185">Reference proteome</keyword>
<dbReference type="Pfam" id="PF14350">
    <property type="entry name" value="Beta_protein"/>
    <property type="match status" value="1"/>
</dbReference>
<accession>A0ABU4RSD7</accession>
<name>A0ABU4RSD7_9HYPH</name>
<evidence type="ECO:0000313" key="2">
    <source>
        <dbReference type="Proteomes" id="UP001274321"/>
    </source>
</evidence>
<dbReference type="InterPro" id="IPR025683">
    <property type="entry name" value="Protein_beta"/>
</dbReference>
<reference evidence="1 2" key="1">
    <citation type="submission" date="2023-11" db="EMBL/GenBank/DDBJ databases">
        <authorList>
            <person name="Bao R."/>
        </authorList>
    </citation>
    <scope>NUCLEOTIDE SEQUENCE [LARGE SCALE GENOMIC DNA]</scope>
    <source>
        <strain evidence="1 2">PJ23</strain>
    </source>
</reference>
<organism evidence="1 2">
    <name type="scientific">Terrihabitans rhizophilus</name>
    <dbReference type="NCBI Taxonomy" id="3092662"/>
    <lineage>
        <taxon>Bacteria</taxon>
        <taxon>Pseudomonadati</taxon>
        <taxon>Pseudomonadota</taxon>
        <taxon>Alphaproteobacteria</taxon>
        <taxon>Hyphomicrobiales</taxon>
        <taxon>Terrihabitans</taxon>
    </lineage>
</organism>
<dbReference type="RefSeq" id="WP_319845185.1">
    <property type="nucleotide sequence ID" value="NZ_JAXAFJ010000008.1"/>
</dbReference>